<feature type="binding site" description="axial binding residue" evidence="6">
    <location>
        <position position="452"/>
    </location>
    <ligand>
        <name>heme</name>
        <dbReference type="ChEBI" id="CHEBI:30413"/>
    </ligand>
    <ligandPart>
        <name>Fe</name>
        <dbReference type="ChEBI" id="CHEBI:18248"/>
    </ligandPart>
</feature>
<proteinExistence type="inferred from homology"/>
<organism evidence="9 10">
    <name type="scientific">Melanomma pulvis-pyrius CBS 109.77</name>
    <dbReference type="NCBI Taxonomy" id="1314802"/>
    <lineage>
        <taxon>Eukaryota</taxon>
        <taxon>Fungi</taxon>
        <taxon>Dikarya</taxon>
        <taxon>Ascomycota</taxon>
        <taxon>Pezizomycotina</taxon>
        <taxon>Dothideomycetes</taxon>
        <taxon>Pleosporomycetidae</taxon>
        <taxon>Pleosporales</taxon>
        <taxon>Melanommataceae</taxon>
        <taxon>Melanomma</taxon>
    </lineage>
</organism>
<keyword evidence="7" id="KW-0503">Monooxygenase</keyword>
<name>A0A6A6XVS2_9PLEO</name>
<keyword evidence="8" id="KW-1133">Transmembrane helix</keyword>
<sequence length="508" mass="58493">MSPIPILSLVPRYVLMFLGVLLVFSCGVAIKRIWFHPLSRYPGPKLWAASRIPYVVSLLRGTLNDDMLKLHGKYGDVIRLAPNEISFAVEEAWRDIYMHRPGHKEAKKDSIWYIAPNDMPQNIVTTTDINVRARMRRLLAPSFNDQALKTQAPMLESYANILIERLQTMYDSQKASGNVTVNILDWVNFYSMDIIGDLAMGESFHCLDESSYHPWVRTLFNFFKGMIIVAAARFFPAAELLLQQLIPRSILKKQREHTEFTNTKILQRLELKTDRPDFVTPFLKEMEKSADKMSLGEIQSTFAIILVAGSETTATTLLGIFYKLASHPEKQQRLYEESRKRYTSYNDITFESTKNFDYLEAVINESLRLCYAIPGGLPRVAPEGGDTYAGHYIPGGTSISIRPYIVFHSERYFKRGWDFVPERWLPLGQRPKEYANDYLSASQPFNVGPTGCIGKPLAWAEMRLLVAKVIWCFNISMIEDKPFNWDSLKMMMLVEKVPLWLKLQRRDE</sequence>
<keyword evidence="7" id="KW-0560">Oxidoreductase</keyword>
<evidence type="ECO:0000256" key="5">
    <source>
        <dbReference type="ARBA" id="ARBA00023004"/>
    </source>
</evidence>
<dbReference type="InterPro" id="IPR050121">
    <property type="entry name" value="Cytochrome_P450_monoxygenase"/>
</dbReference>
<keyword evidence="8" id="KW-0812">Transmembrane</keyword>
<evidence type="ECO:0000256" key="2">
    <source>
        <dbReference type="ARBA" id="ARBA00010617"/>
    </source>
</evidence>
<dbReference type="AlphaFoldDB" id="A0A6A6XVS2"/>
<dbReference type="PRINTS" id="PR00385">
    <property type="entry name" value="P450"/>
</dbReference>
<keyword evidence="10" id="KW-1185">Reference proteome</keyword>
<reference evidence="9" key="1">
    <citation type="journal article" date="2020" name="Stud. Mycol.">
        <title>101 Dothideomycetes genomes: a test case for predicting lifestyles and emergence of pathogens.</title>
        <authorList>
            <person name="Haridas S."/>
            <person name="Albert R."/>
            <person name="Binder M."/>
            <person name="Bloem J."/>
            <person name="Labutti K."/>
            <person name="Salamov A."/>
            <person name="Andreopoulos B."/>
            <person name="Baker S."/>
            <person name="Barry K."/>
            <person name="Bills G."/>
            <person name="Bluhm B."/>
            <person name="Cannon C."/>
            <person name="Castanera R."/>
            <person name="Culley D."/>
            <person name="Daum C."/>
            <person name="Ezra D."/>
            <person name="Gonzalez J."/>
            <person name="Henrissat B."/>
            <person name="Kuo A."/>
            <person name="Liang C."/>
            <person name="Lipzen A."/>
            <person name="Lutzoni F."/>
            <person name="Magnuson J."/>
            <person name="Mondo S."/>
            <person name="Nolan M."/>
            <person name="Ohm R."/>
            <person name="Pangilinan J."/>
            <person name="Park H.-J."/>
            <person name="Ramirez L."/>
            <person name="Alfaro M."/>
            <person name="Sun H."/>
            <person name="Tritt A."/>
            <person name="Yoshinaga Y."/>
            <person name="Zwiers L.-H."/>
            <person name="Turgeon B."/>
            <person name="Goodwin S."/>
            <person name="Spatafora J."/>
            <person name="Crous P."/>
            <person name="Grigoriev I."/>
        </authorList>
    </citation>
    <scope>NUCLEOTIDE SEQUENCE</scope>
    <source>
        <strain evidence="9">CBS 109.77</strain>
    </source>
</reference>
<dbReference type="GO" id="GO:0016705">
    <property type="term" value="F:oxidoreductase activity, acting on paired donors, with incorporation or reduction of molecular oxygen"/>
    <property type="evidence" value="ECO:0007669"/>
    <property type="project" value="InterPro"/>
</dbReference>
<dbReference type="Proteomes" id="UP000799757">
    <property type="component" value="Unassembled WGS sequence"/>
</dbReference>
<dbReference type="PRINTS" id="PR00463">
    <property type="entry name" value="EP450I"/>
</dbReference>
<dbReference type="GO" id="GO:0004497">
    <property type="term" value="F:monooxygenase activity"/>
    <property type="evidence" value="ECO:0007669"/>
    <property type="project" value="UniProtKB-KW"/>
</dbReference>
<dbReference type="GO" id="GO:0020037">
    <property type="term" value="F:heme binding"/>
    <property type="evidence" value="ECO:0007669"/>
    <property type="project" value="InterPro"/>
</dbReference>
<dbReference type="InterPro" id="IPR036396">
    <property type="entry name" value="Cyt_P450_sf"/>
</dbReference>
<accession>A0A6A6XVS2</accession>
<keyword evidence="4 6" id="KW-0479">Metal-binding</keyword>
<dbReference type="EMBL" id="MU001744">
    <property type="protein sequence ID" value="KAF2800646.1"/>
    <property type="molecule type" value="Genomic_DNA"/>
</dbReference>
<evidence type="ECO:0000256" key="8">
    <source>
        <dbReference type="SAM" id="Phobius"/>
    </source>
</evidence>
<dbReference type="InterPro" id="IPR017972">
    <property type="entry name" value="Cyt_P450_CS"/>
</dbReference>
<dbReference type="InterPro" id="IPR001128">
    <property type="entry name" value="Cyt_P450"/>
</dbReference>
<keyword evidence="8" id="KW-0472">Membrane</keyword>
<comment type="cofactor">
    <cofactor evidence="1 6">
        <name>heme</name>
        <dbReference type="ChEBI" id="CHEBI:30413"/>
    </cofactor>
</comment>
<comment type="similarity">
    <text evidence="2 7">Belongs to the cytochrome P450 family.</text>
</comment>
<keyword evidence="3 6" id="KW-0349">Heme</keyword>
<dbReference type="CDD" id="cd11058">
    <property type="entry name" value="CYP60B-like"/>
    <property type="match status" value="1"/>
</dbReference>
<protein>
    <submittedName>
        <fullName evidence="9">Putative RNA polymerase II mediator complex component Srb8</fullName>
    </submittedName>
</protein>
<dbReference type="InterPro" id="IPR002401">
    <property type="entry name" value="Cyt_P450_E_grp-I"/>
</dbReference>
<dbReference type="GO" id="GO:0005506">
    <property type="term" value="F:iron ion binding"/>
    <property type="evidence" value="ECO:0007669"/>
    <property type="project" value="InterPro"/>
</dbReference>
<evidence type="ECO:0000256" key="4">
    <source>
        <dbReference type="ARBA" id="ARBA00022723"/>
    </source>
</evidence>
<keyword evidence="5 6" id="KW-0408">Iron</keyword>
<dbReference type="Gene3D" id="1.10.630.10">
    <property type="entry name" value="Cytochrome P450"/>
    <property type="match status" value="1"/>
</dbReference>
<dbReference type="SUPFAM" id="SSF48264">
    <property type="entry name" value="Cytochrome P450"/>
    <property type="match status" value="1"/>
</dbReference>
<evidence type="ECO:0000256" key="1">
    <source>
        <dbReference type="ARBA" id="ARBA00001971"/>
    </source>
</evidence>
<evidence type="ECO:0000256" key="7">
    <source>
        <dbReference type="RuleBase" id="RU000461"/>
    </source>
</evidence>
<evidence type="ECO:0000256" key="6">
    <source>
        <dbReference type="PIRSR" id="PIRSR602401-1"/>
    </source>
</evidence>
<dbReference type="PANTHER" id="PTHR24305:SF210">
    <property type="entry name" value="CYTOCHROME P450 MONOOXYGENASE ASQL-RELATED"/>
    <property type="match status" value="1"/>
</dbReference>
<evidence type="ECO:0000256" key="3">
    <source>
        <dbReference type="ARBA" id="ARBA00022617"/>
    </source>
</evidence>
<evidence type="ECO:0000313" key="10">
    <source>
        <dbReference type="Proteomes" id="UP000799757"/>
    </source>
</evidence>
<dbReference type="PANTHER" id="PTHR24305">
    <property type="entry name" value="CYTOCHROME P450"/>
    <property type="match status" value="1"/>
</dbReference>
<feature type="transmembrane region" description="Helical" evidence="8">
    <location>
        <begin position="12"/>
        <end position="30"/>
    </location>
</feature>
<dbReference type="PROSITE" id="PS00086">
    <property type="entry name" value="CYTOCHROME_P450"/>
    <property type="match status" value="1"/>
</dbReference>
<gene>
    <name evidence="9" type="ORF">K505DRAFT_412820</name>
</gene>
<dbReference type="OrthoDB" id="1470350at2759"/>
<dbReference type="Pfam" id="PF00067">
    <property type="entry name" value="p450"/>
    <property type="match status" value="1"/>
</dbReference>
<evidence type="ECO:0000313" key="9">
    <source>
        <dbReference type="EMBL" id="KAF2800646.1"/>
    </source>
</evidence>